<keyword evidence="13" id="KW-1185">Reference proteome</keyword>
<dbReference type="InterPro" id="IPR000994">
    <property type="entry name" value="Pept_M24"/>
</dbReference>
<keyword evidence="12" id="KW-0031">Aminopeptidase</keyword>
<dbReference type="CDD" id="cd01087">
    <property type="entry name" value="Prolidase"/>
    <property type="match status" value="1"/>
</dbReference>
<dbReference type="InterPro" id="IPR052433">
    <property type="entry name" value="X-Pro_dipept-like"/>
</dbReference>
<dbReference type="SMART" id="SM01011">
    <property type="entry name" value="AMP_N"/>
    <property type="match status" value="1"/>
</dbReference>
<sequence length="439" mass="48456">MFSATTYTERRRQLANALSSGLILLPANGEAALNYRGNTYPFRQDSHFRYFAGYNLPDLVLTIDVASGEGRLYGNDFTLDDVVWMGEQPDVADLAKDGGLSYGGTLDRLAAALSQSGEVHYLPPYREERRQQLRDWLGHCDRPSVPLIRAVVELRSVKSREEVAEMDKAVATSMRMHAAARDTAMAGMTEASVAGLIEGIAISAGGRLAYPAIVTRNGHILHNHYHGNQLRRNDLLLVDAGAETDTGYAGDITRTFPIGGVLTDRQRPVYETVERAKSQCIQALRPGVAFREIHDLSARIITEGLKDLGLMKGDAGEAVAAGAHALFYPHGLGHMIGLDVHDMEDLGEDYVGYDDTIRRSELFGTRNLRLGRALREGFTVTVEPGIYFIPKLIDRWEADGKHREFINYDALEGYRNFGGIRLEDNVVVTSDNCRVLGSV</sequence>
<keyword evidence="9" id="KW-0464">Manganese</keyword>
<reference evidence="12 13" key="1">
    <citation type="submission" date="2018-02" db="EMBL/GenBank/DDBJ databases">
        <title>Genomic Encyclopedia of Archaeal and Bacterial Type Strains, Phase II (KMG-II): from individual species to whole genera.</title>
        <authorList>
            <person name="Goeker M."/>
        </authorList>
    </citation>
    <scope>NUCLEOTIDE SEQUENCE [LARGE SCALE GENOMIC DNA]</scope>
    <source>
        <strain evidence="12 13">DSM 29526</strain>
    </source>
</reference>
<evidence type="ECO:0000259" key="11">
    <source>
        <dbReference type="SMART" id="SM01011"/>
    </source>
</evidence>
<dbReference type="GO" id="GO:0070006">
    <property type="term" value="F:metalloaminopeptidase activity"/>
    <property type="evidence" value="ECO:0007669"/>
    <property type="project" value="InterPro"/>
</dbReference>
<proteinExistence type="inferred from homology"/>
<feature type="domain" description="Aminopeptidase P N-terminal" evidence="11">
    <location>
        <begin position="2"/>
        <end position="130"/>
    </location>
</feature>
<evidence type="ECO:0000256" key="1">
    <source>
        <dbReference type="ARBA" id="ARBA00001424"/>
    </source>
</evidence>
<evidence type="ECO:0000256" key="6">
    <source>
        <dbReference type="ARBA" id="ARBA00022723"/>
    </source>
</evidence>
<dbReference type="AlphaFoldDB" id="A0A2S6I7K2"/>
<evidence type="ECO:0000256" key="5">
    <source>
        <dbReference type="ARBA" id="ARBA00022670"/>
    </source>
</evidence>
<evidence type="ECO:0000256" key="9">
    <source>
        <dbReference type="ARBA" id="ARBA00023211"/>
    </source>
</evidence>
<comment type="similarity">
    <text evidence="3 10">Belongs to the peptidase M24B family.</text>
</comment>
<dbReference type="InterPro" id="IPR007865">
    <property type="entry name" value="Aminopep_P_N"/>
</dbReference>
<keyword evidence="7" id="KW-0378">Hydrolase</keyword>
<dbReference type="InterPro" id="IPR029149">
    <property type="entry name" value="Creatin/AminoP/Spt16_N"/>
</dbReference>
<dbReference type="RefSeq" id="WP_104418079.1">
    <property type="nucleotide sequence ID" value="NZ_PTJC01000005.1"/>
</dbReference>
<comment type="cofactor">
    <cofactor evidence="2">
        <name>Mn(2+)</name>
        <dbReference type="ChEBI" id="CHEBI:29035"/>
    </cofactor>
</comment>
<evidence type="ECO:0000256" key="3">
    <source>
        <dbReference type="ARBA" id="ARBA00008766"/>
    </source>
</evidence>
<gene>
    <name evidence="12" type="ORF">CLV84_0423</name>
</gene>
<evidence type="ECO:0000256" key="7">
    <source>
        <dbReference type="ARBA" id="ARBA00022801"/>
    </source>
</evidence>
<keyword evidence="6 10" id="KW-0479">Metal-binding</keyword>
<dbReference type="Gene3D" id="3.90.230.10">
    <property type="entry name" value="Creatinase/methionine aminopeptidase superfamily"/>
    <property type="match status" value="1"/>
</dbReference>
<dbReference type="EC" id="3.4.11.9" evidence="4"/>
<comment type="catalytic activity">
    <reaction evidence="1">
        <text>Release of any N-terminal amino acid, including proline, that is linked to proline, even from a dipeptide or tripeptide.</text>
        <dbReference type="EC" id="3.4.11.9"/>
    </reaction>
</comment>
<dbReference type="InterPro" id="IPR001131">
    <property type="entry name" value="Peptidase_M24B_aminopep-P_CS"/>
</dbReference>
<dbReference type="PANTHER" id="PTHR43226">
    <property type="entry name" value="XAA-PRO AMINOPEPTIDASE 3"/>
    <property type="match status" value="1"/>
</dbReference>
<accession>A0A2S6I7K2</accession>
<dbReference type="Proteomes" id="UP000237662">
    <property type="component" value="Unassembled WGS sequence"/>
</dbReference>
<dbReference type="SUPFAM" id="SSF55920">
    <property type="entry name" value="Creatinase/aminopeptidase"/>
    <property type="match status" value="1"/>
</dbReference>
<dbReference type="GO" id="GO:0005829">
    <property type="term" value="C:cytosol"/>
    <property type="evidence" value="ECO:0007669"/>
    <property type="project" value="TreeGrafter"/>
</dbReference>
<dbReference type="OrthoDB" id="9806388at2"/>
<evidence type="ECO:0000256" key="10">
    <source>
        <dbReference type="RuleBase" id="RU000590"/>
    </source>
</evidence>
<dbReference type="GO" id="GO:0006508">
    <property type="term" value="P:proteolysis"/>
    <property type="evidence" value="ECO:0007669"/>
    <property type="project" value="UniProtKB-KW"/>
</dbReference>
<protein>
    <recommendedName>
        <fullName evidence="4">Xaa-Pro aminopeptidase</fullName>
        <ecNumber evidence="4">3.4.11.9</ecNumber>
    </recommendedName>
</protein>
<evidence type="ECO:0000256" key="4">
    <source>
        <dbReference type="ARBA" id="ARBA00012574"/>
    </source>
</evidence>
<dbReference type="Gene3D" id="3.40.350.10">
    <property type="entry name" value="Creatinase/prolidase N-terminal domain"/>
    <property type="match status" value="1"/>
</dbReference>
<dbReference type="Pfam" id="PF00557">
    <property type="entry name" value="Peptidase_M24"/>
    <property type="match status" value="1"/>
</dbReference>
<dbReference type="Pfam" id="PF05195">
    <property type="entry name" value="AMP_N"/>
    <property type="match status" value="1"/>
</dbReference>
<evidence type="ECO:0000313" key="13">
    <source>
        <dbReference type="Proteomes" id="UP000237662"/>
    </source>
</evidence>
<dbReference type="SUPFAM" id="SSF53092">
    <property type="entry name" value="Creatinase/prolidase N-terminal domain"/>
    <property type="match status" value="1"/>
</dbReference>
<dbReference type="GO" id="GO:0030145">
    <property type="term" value="F:manganese ion binding"/>
    <property type="evidence" value="ECO:0007669"/>
    <property type="project" value="InterPro"/>
</dbReference>
<evidence type="ECO:0000256" key="2">
    <source>
        <dbReference type="ARBA" id="ARBA00001936"/>
    </source>
</evidence>
<comment type="caution">
    <text evidence="12">The sequence shown here is derived from an EMBL/GenBank/DDBJ whole genome shotgun (WGS) entry which is preliminary data.</text>
</comment>
<keyword evidence="8" id="KW-0482">Metalloprotease</keyword>
<dbReference type="InterPro" id="IPR036005">
    <property type="entry name" value="Creatinase/aminopeptidase-like"/>
</dbReference>
<dbReference type="PROSITE" id="PS00491">
    <property type="entry name" value="PROLINE_PEPTIDASE"/>
    <property type="match status" value="1"/>
</dbReference>
<evidence type="ECO:0000256" key="8">
    <source>
        <dbReference type="ARBA" id="ARBA00023049"/>
    </source>
</evidence>
<organism evidence="12 13">
    <name type="scientific">Neolewinella xylanilytica</name>
    <dbReference type="NCBI Taxonomy" id="1514080"/>
    <lineage>
        <taxon>Bacteria</taxon>
        <taxon>Pseudomonadati</taxon>
        <taxon>Bacteroidota</taxon>
        <taxon>Saprospiria</taxon>
        <taxon>Saprospirales</taxon>
        <taxon>Lewinellaceae</taxon>
        <taxon>Neolewinella</taxon>
    </lineage>
</organism>
<dbReference type="PANTHER" id="PTHR43226:SF4">
    <property type="entry name" value="XAA-PRO AMINOPEPTIDASE 3"/>
    <property type="match status" value="1"/>
</dbReference>
<evidence type="ECO:0000313" key="12">
    <source>
        <dbReference type="EMBL" id="PPK87481.1"/>
    </source>
</evidence>
<dbReference type="EMBL" id="PTJC01000005">
    <property type="protein sequence ID" value="PPK87481.1"/>
    <property type="molecule type" value="Genomic_DNA"/>
</dbReference>
<keyword evidence="5" id="KW-0645">Protease</keyword>
<name>A0A2S6I7K2_9BACT</name>